<evidence type="ECO:0008006" key="3">
    <source>
        <dbReference type="Google" id="ProtNLM"/>
    </source>
</evidence>
<dbReference type="Pfam" id="PF19397">
    <property type="entry name" value="DUF5972"/>
    <property type="match status" value="1"/>
</dbReference>
<dbReference type="InterPro" id="IPR046015">
    <property type="entry name" value="DUF5972"/>
</dbReference>
<dbReference type="Proteomes" id="UP001500403">
    <property type="component" value="Unassembled WGS sequence"/>
</dbReference>
<name>A0ABP6K885_9ACTN</name>
<evidence type="ECO:0000313" key="1">
    <source>
        <dbReference type="EMBL" id="GAA2970658.1"/>
    </source>
</evidence>
<comment type="caution">
    <text evidence="1">The sequence shown here is derived from an EMBL/GenBank/DDBJ whole genome shotgun (WGS) entry which is preliminary data.</text>
</comment>
<organism evidence="1 2">
    <name type="scientific">Streptomyces enissocaesilis</name>
    <dbReference type="NCBI Taxonomy" id="332589"/>
    <lineage>
        <taxon>Bacteria</taxon>
        <taxon>Bacillati</taxon>
        <taxon>Actinomycetota</taxon>
        <taxon>Actinomycetes</taxon>
        <taxon>Kitasatosporales</taxon>
        <taxon>Streptomycetaceae</taxon>
        <taxon>Streptomyces</taxon>
        <taxon>Streptomyces rochei group</taxon>
    </lineage>
</organism>
<evidence type="ECO:0000313" key="2">
    <source>
        <dbReference type="Proteomes" id="UP001500403"/>
    </source>
</evidence>
<dbReference type="NCBIfam" id="NF033521">
    <property type="entry name" value="lasso_leader_L3"/>
    <property type="match status" value="1"/>
</dbReference>
<protein>
    <recommendedName>
        <fullName evidence="3">Lasso RiPP family leader peptide-containing protein</fullName>
    </recommendedName>
</protein>
<reference evidence="2" key="1">
    <citation type="journal article" date="2019" name="Int. J. Syst. Evol. Microbiol.">
        <title>The Global Catalogue of Microorganisms (GCM) 10K type strain sequencing project: providing services to taxonomists for standard genome sequencing and annotation.</title>
        <authorList>
            <consortium name="The Broad Institute Genomics Platform"/>
            <consortium name="The Broad Institute Genome Sequencing Center for Infectious Disease"/>
            <person name="Wu L."/>
            <person name="Ma J."/>
        </authorList>
    </citation>
    <scope>NUCLEOTIDE SEQUENCE [LARGE SCALE GENOMIC DNA]</scope>
    <source>
        <strain evidence="2">JCM 9088</strain>
    </source>
</reference>
<sequence length="61" mass="6251">MAHDLSTVTADAVSSTTTAAPARAIARAYERPTLTKIGGFRENTGLVGRGSPDLLGGHSLL</sequence>
<keyword evidence="2" id="KW-1185">Reference proteome</keyword>
<gene>
    <name evidence="1" type="ORF">GCM10010446_64430</name>
</gene>
<dbReference type="RefSeq" id="WP_344500234.1">
    <property type="nucleotide sequence ID" value="NZ_BAAAUD010000098.1"/>
</dbReference>
<dbReference type="EMBL" id="BAAAUD010000098">
    <property type="protein sequence ID" value="GAA2970658.1"/>
    <property type="molecule type" value="Genomic_DNA"/>
</dbReference>
<accession>A0ABP6K885</accession>
<proteinExistence type="predicted"/>